<dbReference type="Pfam" id="PF20130">
    <property type="entry name" value="DUF6520"/>
    <property type="match status" value="1"/>
</dbReference>
<evidence type="ECO:0000313" key="3">
    <source>
        <dbReference type="Proteomes" id="UP000214684"/>
    </source>
</evidence>
<keyword evidence="3" id="KW-1185">Reference proteome</keyword>
<feature type="signal peptide" evidence="1">
    <location>
        <begin position="1"/>
        <end position="25"/>
    </location>
</feature>
<dbReference type="AlphaFoldDB" id="A0A227P100"/>
<sequence length="92" mass="9799">MKRNFLKRIMMPAAVVVLGVGGAFATTSMSSTKALANVQGYRYVSQADPCHAEQQCSNTFNANICTSGGAQLFGKANPNVNVCDVPLYKIPN</sequence>
<evidence type="ECO:0000313" key="2">
    <source>
        <dbReference type="EMBL" id="OXG03660.1"/>
    </source>
</evidence>
<proteinExistence type="predicted"/>
<evidence type="ECO:0000256" key="1">
    <source>
        <dbReference type="SAM" id="SignalP"/>
    </source>
</evidence>
<evidence type="ECO:0008006" key="4">
    <source>
        <dbReference type="Google" id="ProtNLM"/>
    </source>
</evidence>
<comment type="caution">
    <text evidence="2">The sequence shown here is derived from an EMBL/GenBank/DDBJ whole genome shotgun (WGS) entry which is preliminary data.</text>
</comment>
<dbReference type="RefSeq" id="WP_089480674.1">
    <property type="nucleotide sequence ID" value="NZ_MUGS01000037.1"/>
</dbReference>
<gene>
    <name evidence="2" type="ORF">B0A64_16870</name>
</gene>
<dbReference type="Proteomes" id="UP000214684">
    <property type="component" value="Unassembled WGS sequence"/>
</dbReference>
<accession>A0A227P100</accession>
<protein>
    <recommendedName>
        <fullName evidence="4">Membrane or secreted protein</fullName>
    </recommendedName>
</protein>
<reference evidence="2 3" key="1">
    <citation type="submission" date="2016-11" db="EMBL/GenBank/DDBJ databases">
        <title>Whole genomes of Flavobacteriaceae.</title>
        <authorList>
            <person name="Stine C."/>
            <person name="Li C."/>
            <person name="Tadesse D."/>
        </authorList>
    </citation>
    <scope>NUCLEOTIDE SEQUENCE [LARGE SCALE GENOMIC DNA]</scope>
    <source>
        <strain evidence="2 3">DSM 24704</strain>
    </source>
</reference>
<name>A0A227P100_9FLAO</name>
<organism evidence="2 3">
    <name type="scientific">Flavobacterium araucananum</name>
    <dbReference type="NCBI Taxonomy" id="946678"/>
    <lineage>
        <taxon>Bacteria</taxon>
        <taxon>Pseudomonadati</taxon>
        <taxon>Bacteroidota</taxon>
        <taxon>Flavobacteriia</taxon>
        <taxon>Flavobacteriales</taxon>
        <taxon>Flavobacteriaceae</taxon>
        <taxon>Flavobacterium</taxon>
    </lineage>
</organism>
<keyword evidence="1" id="KW-0732">Signal</keyword>
<dbReference type="EMBL" id="MUGS01000037">
    <property type="protein sequence ID" value="OXG03660.1"/>
    <property type="molecule type" value="Genomic_DNA"/>
</dbReference>
<feature type="chain" id="PRO_5013121804" description="Membrane or secreted protein" evidence="1">
    <location>
        <begin position="26"/>
        <end position="92"/>
    </location>
</feature>
<dbReference type="InterPro" id="IPR045391">
    <property type="entry name" value="DUF6520"/>
</dbReference>
<dbReference type="OrthoDB" id="1453093at2"/>